<proteinExistence type="predicted"/>
<sequence>MYVLNTSKSAVPSIGENVLQRNIKTVTFRTPTAKTLTSNYHNQKWSLKSAPPYKLVEHTKATLLDASKFKDKFLSSVTQMRNFVQSSRQDQMKGQNDGQKPLPRLLYIQNPLVWVTNKIDFRHLRVAMDPSFTEKEFTRGARQAISRVTQLLSLSNFDSMKPLFTKSALLTLRREVELLWTDEVRRNIALEPHDIQLIIPRKLHFRNVDEKSLCDIDVVFIGLKHLPFSRNDNPALLFVDIISRFHRNYTEGAIPEWTIAAFKVRKFNVIPTKTS</sequence>
<dbReference type="Proteomes" id="UP001307889">
    <property type="component" value="Chromosome 12"/>
</dbReference>
<dbReference type="PANTHER" id="PTHR13333:SF5">
    <property type="entry name" value="M-AAA PROTEASE-INTERACTING PROTEIN 1, MITOCHONDRIAL"/>
    <property type="match status" value="1"/>
</dbReference>
<evidence type="ECO:0000313" key="2">
    <source>
        <dbReference type="Proteomes" id="UP001307889"/>
    </source>
</evidence>
<protein>
    <submittedName>
        <fullName evidence="1">Bromodomain containing</fullName>
    </submittedName>
</protein>
<dbReference type="EMBL" id="AP028920">
    <property type="protein sequence ID" value="BET01259.1"/>
    <property type="molecule type" value="Genomic_DNA"/>
</dbReference>
<organism evidence="1 2">
    <name type="scientific">Nesidiocoris tenuis</name>
    <dbReference type="NCBI Taxonomy" id="355587"/>
    <lineage>
        <taxon>Eukaryota</taxon>
        <taxon>Metazoa</taxon>
        <taxon>Ecdysozoa</taxon>
        <taxon>Arthropoda</taxon>
        <taxon>Hexapoda</taxon>
        <taxon>Insecta</taxon>
        <taxon>Pterygota</taxon>
        <taxon>Neoptera</taxon>
        <taxon>Paraneoptera</taxon>
        <taxon>Hemiptera</taxon>
        <taxon>Heteroptera</taxon>
        <taxon>Panheteroptera</taxon>
        <taxon>Cimicomorpha</taxon>
        <taxon>Miridae</taxon>
        <taxon>Dicyphina</taxon>
        <taxon>Nesidiocoris</taxon>
    </lineage>
</organism>
<keyword evidence="2" id="KW-1185">Reference proteome</keyword>
<gene>
    <name evidence="1" type="ORF">NTJ_14075</name>
</gene>
<evidence type="ECO:0000313" key="1">
    <source>
        <dbReference type="EMBL" id="BET01259.1"/>
    </source>
</evidence>
<dbReference type="PANTHER" id="PTHR13333">
    <property type="entry name" value="M-AAA PROTEASE-INTERACTING PROTEIN 1, MITOCHONDRIAL"/>
    <property type="match status" value="1"/>
</dbReference>
<reference evidence="1 2" key="1">
    <citation type="submission" date="2023-09" db="EMBL/GenBank/DDBJ databases">
        <title>Nesidiocoris tenuis whole genome shotgun sequence.</title>
        <authorList>
            <person name="Shibata T."/>
            <person name="Shimoda M."/>
            <person name="Kobayashi T."/>
            <person name="Uehara T."/>
        </authorList>
    </citation>
    <scope>NUCLEOTIDE SEQUENCE [LARGE SCALE GENOMIC DNA]</scope>
    <source>
        <strain evidence="1 2">Japan</strain>
    </source>
</reference>
<name>A0ABN7BAH2_9HEMI</name>
<accession>A0ABN7BAH2</accession>